<dbReference type="GO" id="GO:0016887">
    <property type="term" value="F:ATP hydrolysis activity"/>
    <property type="evidence" value="ECO:0007669"/>
    <property type="project" value="InterPro"/>
</dbReference>
<protein>
    <submittedName>
        <fullName evidence="7">Probable Fe(III) ABC transporter, ATP-binding protein</fullName>
    </submittedName>
</protein>
<comment type="function">
    <text evidence="5">Part of the ABC transporter complex HmuTUV involved in hemin import. Responsible for energy coupling to the transport system.</text>
</comment>
<name>Q6ART0_DESPS</name>
<keyword evidence="3 7" id="KW-0067">ATP-binding</keyword>
<evidence type="ECO:0000256" key="5">
    <source>
        <dbReference type="ARBA" id="ARBA00037066"/>
    </source>
</evidence>
<dbReference type="PROSITE" id="PS00211">
    <property type="entry name" value="ABC_TRANSPORTER_1"/>
    <property type="match status" value="1"/>
</dbReference>
<evidence type="ECO:0000259" key="6">
    <source>
        <dbReference type="PROSITE" id="PS50893"/>
    </source>
</evidence>
<evidence type="ECO:0000256" key="1">
    <source>
        <dbReference type="ARBA" id="ARBA00022448"/>
    </source>
</evidence>
<dbReference type="FunFam" id="3.40.50.300:FF:000134">
    <property type="entry name" value="Iron-enterobactin ABC transporter ATP-binding protein"/>
    <property type="match status" value="1"/>
</dbReference>
<dbReference type="InterPro" id="IPR027417">
    <property type="entry name" value="P-loop_NTPase"/>
</dbReference>
<dbReference type="Proteomes" id="UP000000602">
    <property type="component" value="Chromosome"/>
</dbReference>
<dbReference type="PANTHER" id="PTHR42794">
    <property type="entry name" value="HEMIN IMPORT ATP-BINDING PROTEIN HMUV"/>
    <property type="match status" value="1"/>
</dbReference>
<dbReference type="GO" id="GO:0005524">
    <property type="term" value="F:ATP binding"/>
    <property type="evidence" value="ECO:0007669"/>
    <property type="project" value="UniProtKB-KW"/>
</dbReference>
<dbReference type="PANTHER" id="PTHR42794:SF1">
    <property type="entry name" value="HEMIN IMPORT ATP-BINDING PROTEIN HMUV"/>
    <property type="match status" value="1"/>
</dbReference>
<keyword evidence="4" id="KW-1278">Translocase</keyword>
<dbReference type="STRING" id="177439.DP0216"/>
<dbReference type="Pfam" id="PF00005">
    <property type="entry name" value="ABC_tran"/>
    <property type="match status" value="1"/>
</dbReference>
<evidence type="ECO:0000313" key="8">
    <source>
        <dbReference type="Proteomes" id="UP000000602"/>
    </source>
</evidence>
<dbReference type="SMART" id="SM00382">
    <property type="entry name" value="AAA"/>
    <property type="match status" value="1"/>
</dbReference>
<keyword evidence="1" id="KW-0813">Transport</keyword>
<dbReference type="Gene3D" id="3.40.50.300">
    <property type="entry name" value="P-loop containing nucleotide triphosphate hydrolases"/>
    <property type="match status" value="1"/>
</dbReference>
<dbReference type="KEGG" id="dps:DP0216"/>
<keyword evidence="2" id="KW-0547">Nucleotide-binding</keyword>
<dbReference type="InterPro" id="IPR003593">
    <property type="entry name" value="AAA+_ATPase"/>
</dbReference>
<dbReference type="AlphaFoldDB" id="Q6ART0"/>
<dbReference type="HOGENOM" id="CLU_000604_1_11_7"/>
<dbReference type="CDD" id="cd03214">
    <property type="entry name" value="ABC_Iron-Siderophores_B12_Hemin"/>
    <property type="match status" value="1"/>
</dbReference>
<keyword evidence="8" id="KW-1185">Reference proteome</keyword>
<dbReference type="InterPro" id="IPR003439">
    <property type="entry name" value="ABC_transporter-like_ATP-bd"/>
</dbReference>
<evidence type="ECO:0000256" key="4">
    <source>
        <dbReference type="ARBA" id="ARBA00022967"/>
    </source>
</evidence>
<feature type="domain" description="ABC transporter" evidence="6">
    <location>
        <begin position="25"/>
        <end position="261"/>
    </location>
</feature>
<evidence type="ECO:0000256" key="2">
    <source>
        <dbReference type="ARBA" id="ARBA00022741"/>
    </source>
</evidence>
<dbReference type="SUPFAM" id="SSF52540">
    <property type="entry name" value="P-loop containing nucleoside triphosphate hydrolases"/>
    <property type="match status" value="1"/>
</dbReference>
<accession>Q6ART0</accession>
<dbReference type="EMBL" id="CR522870">
    <property type="protein sequence ID" value="CAG34945.1"/>
    <property type="molecule type" value="Genomic_DNA"/>
</dbReference>
<proteinExistence type="predicted"/>
<reference evidence="8" key="1">
    <citation type="journal article" date="2004" name="Environ. Microbiol.">
        <title>The genome of Desulfotalea psychrophila, a sulfate-reducing bacterium from permanently cold Arctic sediments.</title>
        <authorList>
            <person name="Rabus R."/>
            <person name="Ruepp A."/>
            <person name="Frickey T."/>
            <person name="Rattei T."/>
            <person name="Fartmann B."/>
            <person name="Stark M."/>
            <person name="Bauer M."/>
            <person name="Zibat A."/>
            <person name="Lombardot T."/>
            <person name="Becker I."/>
            <person name="Amann J."/>
            <person name="Gellner K."/>
            <person name="Teeling H."/>
            <person name="Leuschner W.D."/>
            <person name="Gloeckner F.-O."/>
            <person name="Lupas A.N."/>
            <person name="Amann R."/>
            <person name="Klenk H.-P."/>
        </authorList>
    </citation>
    <scope>NUCLEOTIDE SEQUENCE [LARGE SCALE GENOMIC DNA]</scope>
    <source>
        <strain evidence="8">DSM 12343 / LSv54</strain>
    </source>
</reference>
<sequence>MAAPYSASSLENDSGDYAMETNSRFILENVSYAHGPNRAVDDISLRLEAGKFYGFVGPNGCGKTTLLDLLCGYRTPDQGRILLDGKKIGAYPRKELAKKIALAPQEFQLGLGFSVEEVVMMGRHPHIPRFASPSKEDWQEVDWAISCIGLQELRHKNSSDLSGGQKQRVIVARALAQKAETLLFDEATANLDIQYSLQIFNLARRHIKDGNNTVIAVLHDMNLAAAYCDEVLFLQEGRVHSFGPTARTMTAENIRQVFQVEARVGADLYQQPHQISLNYKRT</sequence>
<evidence type="ECO:0000256" key="3">
    <source>
        <dbReference type="ARBA" id="ARBA00022840"/>
    </source>
</evidence>
<dbReference type="PROSITE" id="PS50893">
    <property type="entry name" value="ABC_TRANSPORTER_2"/>
    <property type="match status" value="1"/>
</dbReference>
<dbReference type="eggNOG" id="COG1120">
    <property type="taxonomic scope" value="Bacteria"/>
</dbReference>
<organism evidence="7 8">
    <name type="scientific">Desulfotalea psychrophila (strain LSv54 / DSM 12343)</name>
    <dbReference type="NCBI Taxonomy" id="177439"/>
    <lineage>
        <taxon>Bacteria</taxon>
        <taxon>Pseudomonadati</taxon>
        <taxon>Thermodesulfobacteriota</taxon>
        <taxon>Desulfobulbia</taxon>
        <taxon>Desulfobulbales</taxon>
        <taxon>Desulfocapsaceae</taxon>
        <taxon>Desulfotalea</taxon>
    </lineage>
</organism>
<evidence type="ECO:0000313" key="7">
    <source>
        <dbReference type="EMBL" id="CAG34945.1"/>
    </source>
</evidence>
<dbReference type="InterPro" id="IPR017871">
    <property type="entry name" value="ABC_transporter-like_CS"/>
</dbReference>
<gene>
    <name evidence="7" type="ordered locus">DP0216</name>
</gene>